<evidence type="ECO:0000313" key="2">
    <source>
        <dbReference type="Proteomes" id="UP000038045"/>
    </source>
</evidence>
<dbReference type="Proteomes" id="UP000038045">
    <property type="component" value="Unplaced"/>
</dbReference>
<keyword evidence="1" id="KW-0472">Membrane</keyword>
<organism evidence="2 3">
    <name type="scientific">Parastrongyloides trichosuri</name>
    <name type="common">Possum-specific nematode worm</name>
    <dbReference type="NCBI Taxonomy" id="131310"/>
    <lineage>
        <taxon>Eukaryota</taxon>
        <taxon>Metazoa</taxon>
        <taxon>Ecdysozoa</taxon>
        <taxon>Nematoda</taxon>
        <taxon>Chromadorea</taxon>
        <taxon>Rhabditida</taxon>
        <taxon>Tylenchina</taxon>
        <taxon>Panagrolaimomorpha</taxon>
        <taxon>Strongyloidoidea</taxon>
        <taxon>Strongyloididae</taxon>
        <taxon>Parastrongyloides</taxon>
    </lineage>
</organism>
<accession>A0A0N5A0N7</accession>
<keyword evidence="2" id="KW-1185">Reference proteome</keyword>
<reference evidence="3" key="1">
    <citation type="submission" date="2017-02" db="UniProtKB">
        <authorList>
            <consortium name="WormBaseParasite"/>
        </authorList>
    </citation>
    <scope>IDENTIFICATION</scope>
</reference>
<proteinExistence type="predicted"/>
<evidence type="ECO:0000256" key="1">
    <source>
        <dbReference type="SAM" id="Phobius"/>
    </source>
</evidence>
<keyword evidence="1" id="KW-0812">Transmembrane</keyword>
<dbReference type="WBParaSite" id="PTRK_0001499400.1">
    <property type="protein sequence ID" value="PTRK_0001499400.1"/>
    <property type="gene ID" value="PTRK_0001499400"/>
</dbReference>
<dbReference type="AlphaFoldDB" id="A0A0N5A0N7"/>
<protein>
    <submittedName>
        <fullName evidence="3">Organ specific protein</fullName>
    </submittedName>
</protein>
<feature type="transmembrane region" description="Helical" evidence="1">
    <location>
        <begin position="6"/>
        <end position="24"/>
    </location>
</feature>
<name>A0A0N5A0N7_PARTI</name>
<keyword evidence="1" id="KW-1133">Transmembrane helix</keyword>
<evidence type="ECO:0000313" key="3">
    <source>
        <dbReference type="WBParaSite" id="PTRK_0001499400.1"/>
    </source>
</evidence>
<sequence length="121" mass="14075">MFTFVLKISLFILSIFVTIASSMISPEMRKQVLSDALHEILQKENNKDVSKLNDAFSFNEDLLIWRKKGKLANKQNRKIIVKDCKETSTTPSISYSTEVEDLIDGETFPFEYISDRRTYRD</sequence>